<accession>A0A0F9DMX7</accession>
<gene>
    <name evidence="1" type="ORF">LCGC14_2178770</name>
</gene>
<sequence length="87" mass="10186">MSYDSRVLRKEKRRMKQMQHISDLDFSCADTYTLAKFILQGNKNEKGAAGFEWEERTGKPFPYHPSYDDDTYPVGYVKRVQKSKGTL</sequence>
<reference evidence="1" key="1">
    <citation type="journal article" date="2015" name="Nature">
        <title>Complex archaea that bridge the gap between prokaryotes and eukaryotes.</title>
        <authorList>
            <person name="Spang A."/>
            <person name="Saw J.H."/>
            <person name="Jorgensen S.L."/>
            <person name="Zaremba-Niedzwiedzka K."/>
            <person name="Martijn J."/>
            <person name="Lind A.E."/>
            <person name="van Eijk R."/>
            <person name="Schleper C."/>
            <person name="Guy L."/>
            <person name="Ettema T.J."/>
        </authorList>
    </citation>
    <scope>NUCLEOTIDE SEQUENCE</scope>
</reference>
<organism evidence="1">
    <name type="scientific">marine sediment metagenome</name>
    <dbReference type="NCBI Taxonomy" id="412755"/>
    <lineage>
        <taxon>unclassified sequences</taxon>
        <taxon>metagenomes</taxon>
        <taxon>ecological metagenomes</taxon>
    </lineage>
</organism>
<dbReference type="AlphaFoldDB" id="A0A0F9DMX7"/>
<name>A0A0F9DMX7_9ZZZZ</name>
<proteinExistence type="predicted"/>
<comment type="caution">
    <text evidence="1">The sequence shown here is derived from an EMBL/GenBank/DDBJ whole genome shotgun (WGS) entry which is preliminary data.</text>
</comment>
<dbReference type="EMBL" id="LAZR01028288">
    <property type="protein sequence ID" value="KKL63074.1"/>
    <property type="molecule type" value="Genomic_DNA"/>
</dbReference>
<protein>
    <submittedName>
        <fullName evidence="1">Uncharacterized protein</fullName>
    </submittedName>
</protein>
<evidence type="ECO:0000313" key="1">
    <source>
        <dbReference type="EMBL" id="KKL63074.1"/>
    </source>
</evidence>